<evidence type="ECO:0000313" key="3">
    <source>
        <dbReference type="Proteomes" id="UP000199495"/>
    </source>
</evidence>
<dbReference type="InterPro" id="IPR015927">
    <property type="entry name" value="Peptidase_S24_S26A/B/C"/>
</dbReference>
<dbReference type="Gene3D" id="2.10.109.10">
    <property type="entry name" value="Umud Fragment, subunit A"/>
    <property type="match status" value="1"/>
</dbReference>
<dbReference type="AlphaFoldDB" id="A0A1G7TL44"/>
<organism evidence="2 3">
    <name type="scientific">Pelagibacterium luteolum</name>
    <dbReference type="NCBI Taxonomy" id="440168"/>
    <lineage>
        <taxon>Bacteria</taxon>
        <taxon>Pseudomonadati</taxon>
        <taxon>Pseudomonadota</taxon>
        <taxon>Alphaproteobacteria</taxon>
        <taxon>Hyphomicrobiales</taxon>
        <taxon>Devosiaceae</taxon>
        <taxon>Pelagibacterium</taxon>
    </lineage>
</organism>
<feature type="domain" description="Peptidase S24/S26A/S26B/S26C" evidence="1">
    <location>
        <begin position="1"/>
        <end position="93"/>
    </location>
</feature>
<dbReference type="STRING" id="440168.SAMN04487974_102156"/>
<evidence type="ECO:0000313" key="2">
    <source>
        <dbReference type="EMBL" id="SDG35230.1"/>
    </source>
</evidence>
<evidence type="ECO:0000259" key="1">
    <source>
        <dbReference type="Pfam" id="PF00717"/>
    </source>
</evidence>
<protein>
    <recommendedName>
        <fullName evidence="1">Peptidase S24/S26A/S26B/S26C domain-containing protein</fullName>
    </recommendedName>
</protein>
<name>A0A1G7TL44_9HYPH</name>
<keyword evidence="3" id="KW-1185">Reference proteome</keyword>
<sequence length="105" mass="11981">MNQAGIHDGMWVVGADAGDYVDQYGDIVTGDLVVVEQSRYQGSEREITVKEIHFFRDRYELRPVSDNEEHEPIAVPHDHSPDDDREVKIIGIVLTAYADLKSRRK</sequence>
<gene>
    <name evidence="2" type="ORF">SAMN04487974_102156</name>
</gene>
<proteinExistence type="predicted"/>
<reference evidence="2 3" key="1">
    <citation type="submission" date="2016-10" db="EMBL/GenBank/DDBJ databases">
        <authorList>
            <person name="de Groot N.N."/>
        </authorList>
    </citation>
    <scope>NUCLEOTIDE SEQUENCE [LARGE SCALE GENOMIC DNA]</scope>
    <source>
        <strain evidence="2 3">CGMCC 1.10267</strain>
    </source>
</reference>
<accession>A0A1G7TL44</accession>
<dbReference type="Pfam" id="PF00717">
    <property type="entry name" value="Peptidase_S24"/>
    <property type="match status" value="1"/>
</dbReference>
<dbReference type="EMBL" id="FNCS01000002">
    <property type="protein sequence ID" value="SDG35230.1"/>
    <property type="molecule type" value="Genomic_DNA"/>
</dbReference>
<dbReference type="SUPFAM" id="SSF51306">
    <property type="entry name" value="LexA/Signal peptidase"/>
    <property type="match status" value="1"/>
</dbReference>
<dbReference type="InterPro" id="IPR036286">
    <property type="entry name" value="LexA/Signal_pep-like_sf"/>
</dbReference>
<dbReference type="Proteomes" id="UP000199495">
    <property type="component" value="Unassembled WGS sequence"/>
</dbReference>